<evidence type="ECO:0000256" key="1">
    <source>
        <dbReference type="ARBA" id="ARBA00004609"/>
    </source>
</evidence>
<feature type="chain" id="PRO_5041951723" description="FAS1 domain-containing protein" evidence="12">
    <location>
        <begin position="26"/>
        <end position="316"/>
    </location>
</feature>
<evidence type="ECO:0000313" key="15">
    <source>
        <dbReference type="Proteomes" id="UP001293593"/>
    </source>
</evidence>
<name>A0AAE1MTU7_9FABA</name>
<feature type="region of interest" description="Disordered" evidence="11">
    <location>
        <begin position="178"/>
        <end position="295"/>
    </location>
</feature>
<keyword evidence="15" id="KW-1185">Reference proteome</keyword>
<organism evidence="14 15">
    <name type="scientific">Acacia crassicarpa</name>
    <name type="common">northern wattle</name>
    <dbReference type="NCBI Taxonomy" id="499986"/>
    <lineage>
        <taxon>Eukaryota</taxon>
        <taxon>Viridiplantae</taxon>
        <taxon>Streptophyta</taxon>
        <taxon>Embryophyta</taxon>
        <taxon>Tracheophyta</taxon>
        <taxon>Spermatophyta</taxon>
        <taxon>Magnoliopsida</taxon>
        <taxon>eudicotyledons</taxon>
        <taxon>Gunneridae</taxon>
        <taxon>Pentapetalae</taxon>
        <taxon>rosids</taxon>
        <taxon>fabids</taxon>
        <taxon>Fabales</taxon>
        <taxon>Fabaceae</taxon>
        <taxon>Caesalpinioideae</taxon>
        <taxon>mimosoid clade</taxon>
        <taxon>Acacieae</taxon>
        <taxon>Acacia</taxon>
    </lineage>
</organism>
<evidence type="ECO:0000256" key="4">
    <source>
        <dbReference type="ARBA" id="ARBA00022622"/>
    </source>
</evidence>
<dbReference type="InterPro" id="IPR036378">
    <property type="entry name" value="FAS1_dom_sf"/>
</dbReference>
<dbReference type="PANTHER" id="PTHR32382:SF6">
    <property type="entry name" value="FASCICLIN-LIKE ARABINOGALACTAN PROTEIN 14"/>
    <property type="match status" value="1"/>
</dbReference>
<evidence type="ECO:0000256" key="11">
    <source>
        <dbReference type="SAM" id="MobiDB-lite"/>
    </source>
</evidence>
<dbReference type="SUPFAM" id="SSF82153">
    <property type="entry name" value="FAS1 domain"/>
    <property type="match status" value="1"/>
</dbReference>
<evidence type="ECO:0000256" key="8">
    <source>
        <dbReference type="ARBA" id="ARBA00023180"/>
    </source>
</evidence>
<dbReference type="FunFam" id="2.30.180.10:FF:000015">
    <property type="entry name" value="Fasciclin-like arabinogalactan protein 3"/>
    <property type="match status" value="1"/>
</dbReference>
<evidence type="ECO:0000256" key="12">
    <source>
        <dbReference type="SAM" id="SignalP"/>
    </source>
</evidence>
<dbReference type="PROSITE" id="PS50213">
    <property type="entry name" value="FAS1"/>
    <property type="match status" value="1"/>
</dbReference>
<feature type="compositionally biased region" description="Low complexity" evidence="11">
    <location>
        <begin position="283"/>
        <end position="295"/>
    </location>
</feature>
<protein>
    <recommendedName>
        <fullName evidence="13">FAS1 domain-containing protein</fullName>
    </recommendedName>
</protein>
<keyword evidence="6" id="KW-0654">Proteoglycan</keyword>
<dbReference type="InterPro" id="IPR033254">
    <property type="entry name" value="Plant_FLA"/>
</dbReference>
<evidence type="ECO:0000256" key="10">
    <source>
        <dbReference type="ARBA" id="ARBA00024686"/>
    </source>
</evidence>
<feature type="compositionally biased region" description="Low complexity" evidence="11">
    <location>
        <begin position="181"/>
        <end position="236"/>
    </location>
</feature>
<evidence type="ECO:0000313" key="14">
    <source>
        <dbReference type="EMBL" id="KAK4277090.1"/>
    </source>
</evidence>
<evidence type="ECO:0000259" key="13">
    <source>
        <dbReference type="PROSITE" id="PS50213"/>
    </source>
</evidence>
<dbReference type="Proteomes" id="UP001293593">
    <property type="component" value="Unassembled WGS sequence"/>
</dbReference>
<sequence>MNSRNPSLLCVALVLLSLSSSAIEAFDITKMLAKYPEFSSFNKYLTETKLAEQINSRQTITVLAVDDSSISSISGKSQATIKAILSTHVVLDYFDEKKLMNAVENQQTQMTTLFQTTGPTNNQMGFIKVALIGEGEMAFGSAVNGAPIDVQLVKTVVSEPYNISILQVVRPIVAPGIEGQSSPSPASSSTPKAKAPATPVTPASAKAPAAPVTPASAKAPAAPETPASKEAPSSPSESEKPEAKAPAPSRKQIAPSSETTPSSEISPEAEIALSPLSDDDAAPSDAPVPASSSSPRIQMGLAWAALMGFGALVIAM</sequence>
<comment type="similarity">
    <text evidence="2">Belongs to the fasciclin-like AGP family.</text>
</comment>
<feature type="compositionally biased region" description="Low complexity" evidence="11">
    <location>
        <begin position="244"/>
        <end position="276"/>
    </location>
</feature>
<dbReference type="PANTHER" id="PTHR32382">
    <property type="entry name" value="FASCICLIN-LIKE ARABINOGALACTAN PROTEIN"/>
    <property type="match status" value="1"/>
</dbReference>
<evidence type="ECO:0000256" key="9">
    <source>
        <dbReference type="ARBA" id="ARBA00023288"/>
    </source>
</evidence>
<dbReference type="AlphaFoldDB" id="A0AAE1MTU7"/>
<evidence type="ECO:0000256" key="7">
    <source>
        <dbReference type="ARBA" id="ARBA00023136"/>
    </source>
</evidence>
<keyword evidence="3" id="KW-1003">Cell membrane</keyword>
<keyword evidence="8" id="KW-0325">Glycoprotein</keyword>
<comment type="function">
    <text evidence="10">May be a cell surface adhesion protein.</text>
</comment>
<evidence type="ECO:0000256" key="6">
    <source>
        <dbReference type="ARBA" id="ARBA00022974"/>
    </source>
</evidence>
<comment type="caution">
    <text evidence="14">The sequence shown here is derived from an EMBL/GenBank/DDBJ whole genome shotgun (WGS) entry which is preliminary data.</text>
</comment>
<keyword evidence="7" id="KW-0472">Membrane</keyword>
<dbReference type="EMBL" id="JAWXYG010000003">
    <property type="protein sequence ID" value="KAK4277090.1"/>
    <property type="molecule type" value="Genomic_DNA"/>
</dbReference>
<keyword evidence="5 12" id="KW-0732">Signal</keyword>
<dbReference type="InterPro" id="IPR000782">
    <property type="entry name" value="FAS1_domain"/>
</dbReference>
<dbReference type="Gene3D" id="2.30.180.10">
    <property type="entry name" value="FAS1 domain"/>
    <property type="match status" value="1"/>
</dbReference>
<dbReference type="GO" id="GO:0098552">
    <property type="term" value="C:side of membrane"/>
    <property type="evidence" value="ECO:0007669"/>
    <property type="project" value="UniProtKB-KW"/>
</dbReference>
<dbReference type="Pfam" id="PF02469">
    <property type="entry name" value="Fasciclin"/>
    <property type="match status" value="1"/>
</dbReference>
<evidence type="ECO:0000256" key="3">
    <source>
        <dbReference type="ARBA" id="ARBA00022475"/>
    </source>
</evidence>
<dbReference type="GO" id="GO:0005886">
    <property type="term" value="C:plasma membrane"/>
    <property type="evidence" value="ECO:0007669"/>
    <property type="project" value="UniProtKB-SubCell"/>
</dbReference>
<feature type="domain" description="FAS1" evidence="13">
    <location>
        <begin position="25"/>
        <end position="157"/>
    </location>
</feature>
<comment type="subcellular location">
    <subcellularLocation>
        <location evidence="1">Cell membrane</location>
        <topology evidence="1">Lipid-anchor</topology>
        <topology evidence="1">GPI-anchor</topology>
    </subcellularLocation>
</comment>
<evidence type="ECO:0000256" key="2">
    <source>
        <dbReference type="ARBA" id="ARBA00007843"/>
    </source>
</evidence>
<reference evidence="14" key="1">
    <citation type="submission" date="2023-10" db="EMBL/GenBank/DDBJ databases">
        <title>Chromosome-level genome of the transformable northern wattle, Acacia crassicarpa.</title>
        <authorList>
            <person name="Massaro I."/>
            <person name="Sinha N.R."/>
            <person name="Poethig S."/>
            <person name="Leichty A.R."/>
        </authorList>
    </citation>
    <scope>NUCLEOTIDE SEQUENCE</scope>
    <source>
        <strain evidence="14">Acra3RX</strain>
        <tissue evidence="14">Leaf</tissue>
    </source>
</reference>
<keyword evidence="9" id="KW-0449">Lipoprotein</keyword>
<proteinExistence type="inferred from homology"/>
<gene>
    <name evidence="14" type="ORF">QN277_015142</name>
</gene>
<accession>A0AAE1MTU7</accession>
<keyword evidence="4" id="KW-0336">GPI-anchor</keyword>
<evidence type="ECO:0000256" key="5">
    <source>
        <dbReference type="ARBA" id="ARBA00022729"/>
    </source>
</evidence>
<feature type="signal peptide" evidence="12">
    <location>
        <begin position="1"/>
        <end position="25"/>
    </location>
</feature>